<evidence type="ECO:0000313" key="1">
    <source>
        <dbReference type="Proteomes" id="UP000887540"/>
    </source>
</evidence>
<dbReference type="AlphaFoldDB" id="A0A914EJ88"/>
<organism evidence="1 2">
    <name type="scientific">Acrobeloides nanus</name>
    <dbReference type="NCBI Taxonomy" id="290746"/>
    <lineage>
        <taxon>Eukaryota</taxon>
        <taxon>Metazoa</taxon>
        <taxon>Ecdysozoa</taxon>
        <taxon>Nematoda</taxon>
        <taxon>Chromadorea</taxon>
        <taxon>Rhabditida</taxon>
        <taxon>Tylenchina</taxon>
        <taxon>Cephalobomorpha</taxon>
        <taxon>Cephaloboidea</taxon>
        <taxon>Cephalobidae</taxon>
        <taxon>Acrobeloides</taxon>
    </lineage>
</organism>
<keyword evidence="1" id="KW-1185">Reference proteome</keyword>
<dbReference type="WBParaSite" id="ACRNAN_scaffold83.g31848.t1">
    <property type="protein sequence ID" value="ACRNAN_scaffold83.g31848.t1"/>
    <property type="gene ID" value="ACRNAN_scaffold83.g31848"/>
</dbReference>
<sequence length="144" mass="15884">MTLDPTMPSTSQMQISIIDNETGIKIKIASVPVEFIPIKNSKTNIIYLHACIDHPCIKFKTDEILIGNRADLEIQHYLDPTIVASTPPIHIAQAKSLASGKRVHVGPMSLKVVASQKFEASPRRESVCIDCSTEIIEQSEDFLA</sequence>
<dbReference type="Proteomes" id="UP000887540">
    <property type="component" value="Unplaced"/>
</dbReference>
<evidence type="ECO:0000313" key="2">
    <source>
        <dbReference type="WBParaSite" id="ACRNAN_scaffold83.g31848.t1"/>
    </source>
</evidence>
<accession>A0A914EJ88</accession>
<protein>
    <submittedName>
        <fullName evidence="2">Uncharacterized protein</fullName>
    </submittedName>
</protein>
<name>A0A914EJ88_9BILA</name>
<reference evidence="2" key="1">
    <citation type="submission" date="2022-11" db="UniProtKB">
        <authorList>
            <consortium name="WormBaseParasite"/>
        </authorList>
    </citation>
    <scope>IDENTIFICATION</scope>
</reference>
<proteinExistence type="predicted"/>